<name>A0A1H3DJE3_9ACTN</name>
<dbReference type="Proteomes" id="UP000198921">
    <property type="component" value="Unassembled WGS sequence"/>
</dbReference>
<dbReference type="STRING" id="1137993.SAMN05660209_01016"/>
<dbReference type="Pfam" id="PF01590">
    <property type="entry name" value="GAF"/>
    <property type="match status" value="1"/>
</dbReference>
<keyword evidence="3" id="KW-1185">Reference proteome</keyword>
<feature type="domain" description="GAF" evidence="1">
    <location>
        <begin position="6"/>
        <end position="88"/>
    </location>
</feature>
<sequence length="101" mass="11293">MGSHRWLLDQRRPVRLTQAELESHPAWLGSGHEAGRHPPMRGWLAAPLLDSEDVCWGLLQLSDRYAGDYTAADEAALVRFTDLLSLTLESLWALRGARKAS</sequence>
<accession>A0A1H3DJE3</accession>
<dbReference type="SUPFAM" id="SSF55781">
    <property type="entry name" value="GAF domain-like"/>
    <property type="match status" value="1"/>
</dbReference>
<dbReference type="InterPro" id="IPR029016">
    <property type="entry name" value="GAF-like_dom_sf"/>
</dbReference>
<reference evidence="3" key="1">
    <citation type="submission" date="2016-10" db="EMBL/GenBank/DDBJ databases">
        <authorList>
            <person name="Varghese N."/>
            <person name="Submissions S."/>
        </authorList>
    </citation>
    <scope>NUCLEOTIDE SEQUENCE [LARGE SCALE GENOMIC DNA]</scope>
    <source>
        <strain evidence="3">DSM 45422</strain>
    </source>
</reference>
<dbReference type="RefSeq" id="WP_091152053.1">
    <property type="nucleotide sequence ID" value="NZ_FNOT01000002.1"/>
</dbReference>
<evidence type="ECO:0000259" key="1">
    <source>
        <dbReference type="Pfam" id="PF01590"/>
    </source>
</evidence>
<evidence type="ECO:0000313" key="2">
    <source>
        <dbReference type="EMBL" id="SDX66511.1"/>
    </source>
</evidence>
<protein>
    <submittedName>
        <fullName evidence="2">GAF domain-containing protein</fullName>
    </submittedName>
</protein>
<proteinExistence type="predicted"/>
<gene>
    <name evidence="2" type="ORF">SAMN05660209_01016</name>
</gene>
<dbReference type="AlphaFoldDB" id="A0A1H3DJE3"/>
<dbReference type="InterPro" id="IPR003018">
    <property type="entry name" value="GAF"/>
</dbReference>
<dbReference type="Gene3D" id="3.30.450.40">
    <property type="match status" value="1"/>
</dbReference>
<organism evidence="2 3">
    <name type="scientific">Geodermatophilus africanus</name>
    <dbReference type="NCBI Taxonomy" id="1137993"/>
    <lineage>
        <taxon>Bacteria</taxon>
        <taxon>Bacillati</taxon>
        <taxon>Actinomycetota</taxon>
        <taxon>Actinomycetes</taxon>
        <taxon>Geodermatophilales</taxon>
        <taxon>Geodermatophilaceae</taxon>
        <taxon>Geodermatophilus</taxon>
    </lineage>
</organism>
<dbReference type="EMBL" id="FNOT01000002">
    <property type="protein sequence ID" value="SDX66511.1"/>
    <property type="molecule type" value="Genomic_DNA"/>
</dbReference>
<evidence type="ECO:0000313" key="3">
    <source>
        <dbReference type="Proteomes" id="UP000198921"/>
    </source>
</evidence>